<dbReference type="EMBL" id="FNKY01000001">
    <property type="protein sequence ID" value="SDQ69832.1"/>
    <property type="molecule type" value="Genomic_DNA"/>
</dbReference>
<organism evidence="1 2">
    <name type="scientific">Nitrosospira multiformis</name>
    <dbReference type="NCBI Taxonomy" id="1231"/>
    <lineage>
        <taxon>Bacteria</taxon>
        <taxon>Pseudomonadati</taxon>
        <taxon>Pseudomonadota</taxon>
        <taxon>Betaproteobacteria</taxon>
        <taxon>Nitrosomonadales</taxon>
        <taxon>Nitrosomonadaceae</taxon>
        <taxon>Nitrosospira</taxon>
    </lineage>
</organism>
<dbReference type="Proteomes" id="UP000183471">
    <property type="component" value="Unassembled WGS sequence"/>
</dbReference>
<proteinExistence type="predicted"/>
<sequence length="81" mass="9233">MGGHAGKMGGPEYFIYTSDMDTTQHTGVMQRWQVVQGELMPELRLEADSLTPKLEKVVHTLEWVRIEQVKLPPAKPEAYFC</sequence>
<accession>A0ABY0TE95</accession>
<reference evidence="1 2" key="1">
    <citation type="submission" date="2016-10" db="EMBL/GenBank/DDBJ databases">
        <authorList>
            <person name="Varghese N."/>
            <person name="Submissions S."/>
        </authorList>
    </citation>
    <scope>NUCLEOTIDE SEQUENCE [LARGE SCALE GENOMIC DNA]</scope>
    <source>
        <strain evidence="1 2">Nl1</strain>
    </source>
</reference>
<gene>
    <name evidence="1" type="ORF">SAMN05216402_1909</name>
</gene>
<comment type="caution">
    <text evidence="1">The sequence shown here is derived from an EMBL/GenBank/DDBJ whole genome shotgun (WGS) entry which is preliminary data.</text>
</comment>
<evidence type="ECO:0000313" key="2">
    <source>
        <dbReference type="Proteomes" id="UP000183471"/>
    </source>
</evidence>
<keyword evidence="2" id="KW-1185">Reference proteome</keyword>
<protein>
    <submittedName>
        <fullName evidence="1">Uncharacterized protein</fullName>
    </submittedName>
</protein>
<name>A0ABY0TE95_9PROT</name>
<evidence type="ECO:0000313" key="1">
    <source>
        <dbReference type="EMBL" id="SDQ69832.1"/>
    </source>
</evidence>